<protein>
    <submittedName>
        <fullName evidence="1">Uncharacterized protein</fullName>
    </submittedName>
</protein>
<dbReference type="Proteomes" id="UP000005408">
    <property type="component" value="Unassembled WGS sequence"/>
</dbReference>
<proteinExistence type="predicted"/>
<evidence type="ECO:0000313" key="1">
    <source>
        <dbReference type="EnsemblMetazoa" id="G34031.1:cds"/>
    </source>
</evidence>
<dbReference type="EnsemblMetazoa" id="G34031.1">
    <property type="protein sequence ID" value="G34031.1:cds"/>
    <property type="gene ID" value="G34031"/>
</dbReference>
<organism evidence="1 2">
    <name type="scientific">Magallana gigas</name>
    <name type="common">Pacific oyster</name>
    <name type="synonym">Crassostrea gigas</name>
    <dbReference type="NCBI Taxonomy" id="29159"/>
    <lineage>
        <taxon>Eukaryota</taxon>
        <taxon>Metazoa</taxon>
        <taxon>Spiralia</taxon>
        <taxon>Lophotrochozoa</taxon>
        <taxon>Mollusca</taxon>
        <taxon>Bivalvia</taxon>
        <taxon>Autobranchia</taxon>
        <taxon>Pteriomorphia</taxon>
        <taxon>Ostreida</taxon>
        <taxon>Ostreoidea</taxon>
        <taxon>Ostreidae</taxon>
        <taxon>Magallana</taxon>
    </lineage>
</organism>
<name>A0A8W8MMA3_MAGGI</name>
<sequence>MQELSCTAKRGYFSPAECQALLPVPSERVLDQFQPLQFDIPKRLKPGVYPDFIDIAVKSTPSSSSLVLKFDGRRIRPGFEDDEVANDIKALLLQCIEILNNTRQIQRVRATESVTYMLSNTDRLATNERGYGIQIGYVLSGSSFPERDARAVVDKFYIETLQRGGNVPAVAFDGQFHRLLAVSNEGKPLTIFQLQKHCWESVKNMSKSEIITYIENIIKSFSKYTAVTKSTSPTVFQVSCPDLVSSNLKCDKSVFSSAPVCADADFSQNEEENLSEESVFDNNVTPAAVDLMDLSDELIQPVDDVESDKVDEQKKAFLNVIAAHHMMHDMYDQWKSDSPVSFQIAELPNNFWCSVPELHHKSNALVLHFIDYHHLHIRIRMCLIKGKLQFVSLEGWRHVSQLPDSPLPIPVLNGVDPQSESFAALMFSPPVQMLLKKDGFIKEAQFCQLVRGFMEANDMPGISAMDRHRLRFDLRSYLLQWINVFSFPPPGDNVMGMPFQLFEALISSSDSYLQLHSLIPSGSYNVRAISTNDNETLHGLEEAMLKPFGGVPSVKQLEIVKSKTIEISAILNDPTMNFPIRHAKKPVYSHVNYLSETLHGQGCHNLSLPLFIDKIEIKDHAFDKRERKSTKKVQTISNWWAPPKGVPGIRKLYKTNEMSFTLCERMGYPENESNTN</sequence>
<dbReference type="AlphaFoldDB" id="A0A8W8MMA3"/>
<reference evidence="1" key="1">
    <citation type="submission" date="2022-08" db="UniProtKB">
        <authorList>
            <consortium name="EnsemblMetazoa"/>
        </authorList>
    </citation>
    <scope>IDENTIFICATION</scope>
    <source>
        <strain evidence="1">05x7-T-G4-1.051#20</strain>
    </source>
</reference>
<keyword evidence="2" id="KW-1185">Reference proteome</keyword>
<evidence type="ECO:0000313" key="2">
    <source>
        <dbReference type="Proteomes" id="UP000005408"/>
    </source>
</evidence>
<accession>A0A8W8MMA3</accession>